<evidence type="ECO:0000313" key="7">
    <source>
        <dbReference type="Proteomes" id="UP000006906"/>
    </source>
</evidence>
<keyword evidence="7" id="KW-1185">Reference proteome</keyword>
<protein>
    <recommendedName>
        <fullName evidence="5">Protein kinase domain-containing protein</fullName>
    </recommendedName>
</protein>
<proteinExistence type="predicted"/>
<sequence>MQRDGGPRAPGATVLVALCLAGVLVSTHAVIDPANIWKPIPFQLDGIDYVLHYEPLTFVDAVATCADDNLLPGGRPGSVLHFEALIPTFAHATTALPDIANAIIEGYGLTSDPDQAGYNLWVWDSSRTCRAFWFDLGTSMFSATDVTCTWTLGFVCVDAEAAEQRGWQTSLPWYRSYLASRVQPSPAAQLGPDTWGWSLADGEAVGSFSPPLSITAYFNSTPALWQTGPPVSMLYRGGGHNVYALRLVQDSAASVAKSWELFWDQRNQLAGNHSAYWGVFDLTRDYGAAFEVYNVVPDAHDYVVSVQGCYLPGVQLERLYFVTRTGRSLQFGRGYCTAWFRQDAPPGGYLAAVAGWSLNQTLWPAGPPYDMDVSFIYQIRPIWAVPPGGSPPPPMSVDLPPQLPAGGGACPASRPPVAASARQLGLPGECGAATGAVCNSNQCCGVMTWGRNRLYAVCGTGVAPCQTGCMSGYGMCGVLPEQPLLTFVRPPSPPLSSYTPLLLDASNTPLIVNGSRVVNWTSTVTSPSAAYASAPLSASNPHQPLPVLYVLKTDGPVTYSDALAFCNSSTHLGLSWEMVGVADSLGFTVSGTMRRGAYTAIKDTVMWFHSDPDYVKAAPGYACIRGKYGPQPAGVYDETIVGLGPCGITAAAMCRAVGLTSATTSKQLAGQLRRLQQPSSTTAAAPPAAATVWKPGRHSVWLSAKHGAGPFSSGSCGFALAAVPQLEAALLQQLASLVADADAPAAAVSQTAGAGNTTTSTTAATVGNSTAAAPITAASITLPGTYIGDVDVSSLQLPLAGLSLSRASFADNSSDASDLIAGLRLHLNTSSQQGPSAGITATRVAGVESSGGWEGMALVPGEVVVAVSVCAGGFVERLVLHTSTGRLLTHAWSRHARCTRGFTEAAPAGGYLLGMAGHVGSYVEDLVLAWGSPLPTPPPTLPPPLAPPVVDTAAAGGATDGRTNTTSTVQLTGSSPGTSSSNNTGIIVGAVVGGTVLLVGLLAAALLLLRRRRSPELEKQNPSDSIDARGGKASIRLDATTSGSGHHGGGSMALVAAGASGIDPRFAEAHGCGGTSTDWLPTDNSPSSMRDTGNAVALSTTSVTAAGAGAGTAAVRQEAKLVAAGRDVGCAVRGGSQAAAAAAAWRPADGMGVGMGLLEAVAHDDLDTDLDLDGDLLGAHDHQTEDGEAQLLGHGAAMVAAVAAAAAAGTGAVAGAPRSGGSSSGGLRFAGASSGDGTKAGAPLASTASNWTGTTAAVSGTMYGSSTTGAGSTGTSGTDSRQAGSQATSGPDLSGGPGGTDVWAAPQALTEAAAAVGVGSGLSATPRKGSTVGPSLTAQRVAADSSLTARGNLVPAHADRAMEVVLAPGASGRAGSVVNLGRGSTGAGPYQPPVLAAVVAAHNTASGGGAYSPPAPSSVKQEDTTTPPGPMSSAEGVALAAAAVATGSNESLAGPPPLMLGKNVAVDWKGILGRGCSCVVYRGMLTLPPGEGPAAGVAEGATIPVAVKLLMHLAAAAVEEGGAAAVPTSAGDGSDRAVGDGAALPAALAQLNPVPLSPELRGQLRMLQAEVAVLSRLDHPNIVKYYGACLDPTTTAAGAVRNSSGGGLETSSASAGGDAGSGSGKSGATSYSVPPGMSIDMPFLVEELMHVPLSRVIHARHLNGSGAFLHDYGLVDILRICRDVANALAYLHPTVVHRDLKPANVLLDERGTAKVGDFGLARFKAGTLLATTNVEVGTTPYMAPENFAAGGEAAVSDKSDVFALGVLINEMVTRQRPWTGTRSAVVGYLVAIEGQRPTMAPADHPHCPPGLRSLIQRCWRQNPDERPSGAEIVKRLTLLLAEHAAAAL</sequence>
<dbReference type="InParanoid" id="A0A2K3CNM8"/>
<feature type="signal peptide" evidence="4">
    <location>
        <begin position="1"/>
        <end position="29"/>
    </location>
</feature>
<feature type="compositionally biased region" description="Pro residues" evidence="2">
    <location>
        <begin position="938"/>
        <end position="947"/>
    </location>
</feature>
<organism evidence="6 7">
    <name type="scientific">Chlamydomonas reinhardtii</name>
    <name type="common">Chlamydomonas smithii</name>
    <dbReference type="NCBI Taxonomy" id="3055"/>
    <lineage>
        <taxon>Eukaryota</taxon>
        <taxon>Viridiplantae</taxon>
        <taxon>Chlorophyta</taxon>
        <taxon>core chlorophytes</taxon>
        <taxon>Chlorophyceae</taxon>
        <taxon>CS clade</taxon>
        <taxon>Chlamydomonadales</taxon>
        <taxon>Chlamydomonadaceae</taxon>
        <taxon>Chlamydomonas</taxon>
    </lineage>
</organism>
<keyword evidence="1" id="KW-0430">Lectin</keyword>
<evidence type="ECO:0000313" key="6">
    <source>
        <dbReference type="EMBL" id="PNW69889.1"/>
    </source>
</evidence>
<dbReference type="InterPro" id="IPR052321">
    <property type="entry name" value="PolyBind_ProtTraffic"/>
</dbReference>
<feature type="region of interest" description="Disordered" evidence="2">
    <location>
        <begin position="1407"/>
        <end position="1433"/>
    </location>
</feature>
<dbReference type="Gene3D" id="1.10.510.10">
    <property type="entry name" value="Transferase(Phosphotransferase) domain 1"/>
    <property type="match status" value="1"/>
</dbReference>
<feature type="compositionally biased region" description="Low complexity" evidence="2">
    <location>
        <begin position="1266"/>
        <end position="1280"/>
    </location>
</feature>
<dbReference type="OrthoDB" id="540444at2759"/>
<feature type="compositionally biased region" description="Low complexity" evidence="2">
    <location>
        <begin position="948"/>
        <end position="957"/>
    </location>
</feature>
<evidence type="ECO:0000256" key="3">
    <source>
        <dbReference type="SAM" id="Phobius"/>
    </source>
</evidence>
<gene>
    <name evidence="6" type="ORF">CHLRE_17g696900v5</name>
</gene>
<dbReference type="KEGG" id="cre:CHLRE_17g696900v5"/>
<dbReference type="Gene3D" id="3.30.200.20">
    <property type="entry name" value="Phosphorylase Kinase, domain 1"/>
    <property type="match status" value="1"/>
</dbReference>
<feature type="region of interest" description="Disordered" evidence="2">
    <location>
        <begin position="938"/>
        <end position="983"/>
    </location>
</feature>
<dbReference type="InterPro" id="IPR036404">
    <property type="entry name" value="Jacalin-like_lectin_dom_sf"/>
</dbReference>
<dbReference type="Gramene" id="PNW69889">
    <property type="protein sequence ID" value="PNW69889"/>
    <property type="gene ID" value="CHLRE_17g696900v5"/>
</dbReference>
<dbReference type="InterPro" id="IPR000719">
    <property type="entry name" value="Prot_kinase_dom"/>
</dbReference>
<dbReference type="SUPFAM" id="SSF51101">
    <property type="entry name" value="Mannose-binding lectins"/>
    <property type="match status" value="1"/>
</dbReference>
<keyword evidence="3" id="KW-1133">Transmembrane helix</keyword>
<dbReference type="Gene3D" id="2.100.10.30">
    <property type="entry name" value="Jacalin-like lectin domain"/>
    <property type="match status" value="1"/>
</dbReference>
<dbReference type="PANTHER" id="PTHR33589">
    <property type="entry name" value="OS11G0524900 PROTEIN"/>
    <property type="match status" value="1"/>
</dbReference>
<dbReference type="GO" id="GO:0005524">
    <property type="term" value="F:ATP binding"/>
    <property type="evidence" value="ECO:0007669"/>
    <property type="project" value="InterPro"/>
</dbReference>
<dbReference type="GO" id="GO:0030246">
    <property type="term" value="F:carbohydrate binding"/>
    <property type="evidence" value="ECO:0007669"/>
    <property type="project" value="UniProtKB-KW"/>
</dbReference>
<feature type="transmembrane region" description="Helical" evidence="3">
    <location>
        <begin position="986"/>
        <end position="1009"/>
    </location>
</feature>
<evidence type="ECO:0000256" key="4">
    <source>
        <dbReference type="SAM" id="SignalP"/>
    </source>
</evidence>
<dbReference type="SUPFAM" id="SSF56112">
    <property type="entry name" value="Protein kinase-like (PK-like)"/>
    <property type="match status" value="1"/>
</dbReference>
<keyword evidence="3" id="KW-0812">Transmembrane</keyword>
<dbReference type="PANTHER" id="PTHR33589:SF3">
    <property type="entry name" value="ZYMOGEN GRANULE MEMBRANE PROTEIN 16-LIKE"/>
    <property type="match status" value="1"/>
</dbReference>
<feature type="region of interest" description="Disordered" evidence="2">
    <location>
        <begin position="1601"/>
        <end position="1630"/>
    </location>
</feature>
<dbReference type="Proteomes" id="UP000006906">
    <property type="component" value="Chromosome 17"/>
</dbReference>
<dbReference type="PROSITE" id="PS50011">
    <property type="entry name" value="PROTEIN_KINASE_DOM"/>
    <property type="match status" value="1"/>
</dbReference>
<dbReference type="SMART" id="SM00220">
    <property type="entry name" value="S_TKc"/>
    <property type="match status" value="1"/>
</dbReference>
<dbReference type="ExpressionAtlas" id="A0A2K3CNM8">
    <property type="expression patterns" value="differential"/>
</dbReference>
<dbReference type="Pfam" id="PF07714">
    <property type="entry name" value="PK_Tyr_Ser-Thr"/>
    <property type="match status" value="1"/>
</dbReference>
<feature type="compositionally biased region" description="Polar residues" evidence="2">
    <location>
        <begin position="1281"/>
        <end position="1291"/>
    </location>
</feature>
<keyword evidence="3" id="KW-0472">Membrane</keyword>
<feature type="domain" description="Protein kinase" evidence="5">
    <location>
        <begin position="1466"/>
        <end position="1839"/>
    </location>
</feature>
<reference evidence="6 7" key="1">
    <citation type="journal article" date="2007" name="Science">
        <title>The Chlamydomonas genome reveals the evolution of key animal and plant functions.</title>
        <authorList>
            <person name="Merchant S.S."/>
            <person name="Prochnik S.E."/>
            <person name="Vallon O."/>
            <person name="Harris E.H."/>
            <person name="Karpowicz S.J."/>
            <person name="Witman G.B."/>
            <person name="Terry A."/>
            <person name="Salamov A."/>
            <person name="Fritz-Laylin L.K."/>
            <person name="Marechal-Drouard L."/>
            <person name="Marshall W.F."/>
            <person name="Qu L.H."/>
            <person name="Nelson D.R."/>
            <person name="Sanderfoot A.A."/>
            <person name="Spalding M.H."/>
            <person name="Kapitonov V.V."/>
            <person name="Ren Q."/>
            <person name="Ferris P."/>
            <person name="Lindquist E."/>
            <person name="Shapiro H."/>
            <person name="Lucas S.M."/>
            <person name="Grimwood J."/>
            <person name="Schmutz J."/>
            <person name="Cardol P."/>
            <person name="Cerutti H."/>
            <person name="Chanfreau G."/>
            <person name="Chen C.L."/>
            <person name="Cognat V."/>
            <person name="Croft M.T."/>
            <person name="Dent R."/>
            <person name="Dutcher S."/>
            <person name="Fernandez E."/>
            <person name="Fukuzawa H."/>
            <person name="Gonzalez-Ballester D."/>
            <person name="Gonzalez-Halphen D."/>
            <person name="Hallmann A."/>
            <person name="Hanikenne M."/>
            <person name="Hippler M."/>
            <person name="Inwood W."/>
            <person name="Jabbari K."/>
            <person name="Kalanon M."/>
            <person name="Kuras R."/>
            <person name="Lefebvre P.A."/>
            <person name="Lemaire S.D."/>
            <person name="Lobanov A.V."/>
            <person name="Lohr M."/>
            <person name="Manuell A."/>
            <person name="Meier I."/>
            <person name="Mets L."/>
            <person name="Mittag M."/>
            <person name="Mittelmeier T."/>
            <person name="Moroney J.V."/>
            <person name="Moseley J."/>
            <person name="Napoli C."/>
            <person name="Nedelcu A.M."/>
            <person name="Niyogi K."/>
            <person name="Novoselov S.V."/>
            <person name="Paulsen I.T."/>
            <person name="Pazour G."/>
            <person name="Purton S."/>
            <person name="Ral J.P."/>
            <person name="Riano-Pachon D.M."/>
            <person name="Riekhof W."/>
            <person name="Rymarquis L."/>
            <person name="Schroda M."/>
            <person name="Stern D."/>
            <person name="Umen J."/>
            <person name="Willows R."/>
            <person name="Wilson N."/>
            <person name="Zimmer S.L."/>
            <person name="Allmer J."/>
            <person name="Balk J."/>
            <person name="Bisova K."/>
            <person name="Chen C.J."/>
            <person name="Elias M."/>
            <person name="Gendler K."/>
            <person name="Hauser C."/>
            <person name="Lamb M.R."/>
            <person name="Ledford H."/>
            <person name="Long J.C."/>
            <person name="Minagawa J."/>
            <person name="Page M.D."/>
            <person name="Pan J."/>
            <person name="Pootakham W."/>
            <person name="Roje S."/>
            <person name="Rose A."/>
            <person name="Stahlberg E."/>
            <person name="Terauchi A.M."/>
            <person name="Yang P."/>
            <person name="Ball S."/>
            <person name="Bowler C."/>
            <person name="Dieckmann C.L."/>
            <person name="Gladyshev V.N."/>
            <person name="Green P."/>
            <person name="Jorgensen R."/>
            <person name="Mayfield S."/>
            <person name="Mueller-Roeber B."/>
            <person name="Rajamani S."/>
            <person name="Sayre R.T."/>
            <person name="Brokstein P."/>
            <person name="Dubchak I."/>
            <person name="Goodstein D."/>
            <person name="Hornick L."/>
            <person name="Huang Y.W."/>
            <person name="Jhaveri J."/>
            <person name="Luo Y."/>
            <person name="Martinez D."/>
            <person name="Ngau W.C."/>
            <person name="Otillar B."/>
            <person name="Poliakov A."/>
            <person name="Porter A."/>
            <person name="Szajkowski L."/>
            <person name="Werner G."/>
            <person name="Zhou K."/>
            <person name="Grigoriev I.V."/>
            <person name="Rokhsar D.S."/>
            <person name="Grossman A.R."/>
        </authorList>
    </citation>
    <scope>NUCLEOTIDE SEQUENCE [LARGE SCALE GENOMIC DNA]</scope>
    <source>
        <strain evidence="7">CC-503</strain>
    </source>
</reference>
<evidence type="ECO:0000259" key="5">
    <source>
        <dbReference type="PROSITE" id="PS50011"/>
    </source>
</evidence>
<dbReference type="PaxDb" id="3055-EDP04755"/>
<dbReference type="InterPro" id="IPR001245">
    <property type="entry name" value="Ser-Thr/Tyr_kinase_cat_dom"/>
</dbReference>
<evidence type="ECO:0000256" key="1">
    <source>
        <dbReference type="ARBA" id="ARBA00022734"/>
    </source>
</evidence>
<dbReference type="GO" id="GO:0004672">
    <property type="term" value="F:protein kinase activity"/>
    <property type="evidence" value="ECO:0007669"/>
    <property type="project" value="InterPro"/>
</dbReference>
<accession>A0A2K3CNM8</accession>
<name>A0A2K3CNM8_CHLRE</name>
<dbReference type="GeneID" id="5717378"/>
<feature type="compositionally biased region" description="Polar residues" evidence="2">
    <location>
        <begin position="961"/>
        <end position="971"/>
    </location>
</feature>
<dbReference type="EMBL" id="CM008978">
    <property type="protein sequence ID" value="PNW69889.1"/>
    <property type="molecule type" value="Genomic_DNA"/>
</dbReference>
<feature type="region of interest" description="Disordered" evidence="2">
    <location>
        <begin position="1266"/>
        <end position="1303"/>
    </location>
</feature>
<dbReference type="InterPro" id="IPR008271">
    <property type="entry name" value="Ser/Thr_kinase_AS"/>
</dbReference>
<feature type="chain" id="PRO_5014441579" description="Protein kinase domain-containing protein" evidence="4">
    <location>
        <begin position="30"/>
        <end position="1848"/>
    </location>
</feature>
<dbReference type="InterPro" id="IPR011009">
    <property type="entry name" value="Kinase-like_dom_sf"/>
</dbReference>
<keyword evidence="4" id="KW-0732">Signal</keyword>
<feature type="compositionally biased region" description="Low complexity" evidence="2">
    <location>
        <begin position="972"/>
        <end position="983"/>
    </location>
</feature>
<dbReference type="STRING" id="3055.A0A2K3CNM8"/>
<evidence type="ECO:0000256" key="2">
    <source>
        <dbReference type="SAM" id="MobiDB-lite"/>
    </source>
</evidence>
<dbReference type="RefSeq" id="XP_042914296.1">
    <property type="nucleotide sequence ID" value="XM_043071837.1"/>
</dbReference>
<dbReference type="PROSITE" id="PS00108">
    <property type="entry name" value="PROTEIN_KINASE_ST"/>
    <property type="match status" value="1"/>
</dbReference>